<organism evidence="4 5">
    <name type="scientific">Symbiochloris irregularis</name>
    <dbReference type="NCBI Taxonomy" id="706552"/>
    <lineage>
        <taxon>Eukaryota</taxon>
        <taxon>Viridiplantae</taxon>
        <taxon>Chlorophyta</taxon>
        <taxon>core chlorophytes</taxon>
        <taxon>Trebouxiophyceae</taxon>
        <taxon>Trebouxiales</taxon>
        <taxon>Trebouxiaceae</taxon>
        <taxon>Symbiochloris</taxon>
    </lineage>
</organism>
<evidence type="ECO:0000259" key="3">
    <source>
        <dbReference type="Pfam" id="PF13839"/>
    </source>
</evidence>
<dbReference type="SUPFAM" id="SSF51658">
    <property type="entry name" value="Xylose isomerase-like"/>
    <property type="match status" value="1"/>
</dbReference>
<dbReference type="Proteomes" id="UP001465755">
    <property type="component" value="Unassembled WGS sequence"/>
</dbReference>
<dbReference type="Pfam" id="PF13839">
    <property type="entry name" value="PC-Esterase"/>
    <property type="match status" value="1"/>
</dbReference>
<feature type="chain" id="PRO_5043564905" description="Trichome birefringence-like C-terminal domain-containing protein" evidence="2">
    <location>
        <begin position="24"/>
        <end position="266"/>
    </location>
</feature>
<proteinExistence type="inferred from homology"/>
<keyword evidence="5" id="KW-1185">Reference proteome</keyword>
<dbReference type="InterPro" id="IPR026057">
    <property type="entry name" value="TBL_C"/>
</dbReference>
<dbReference type="PROSITE" id="PS51257">
    <property type="entry name" value="PROKAR_LIPOPROTEIN"/>
    <property type="match status" value="1"/>
</dbReference>
<dbReference type="GO" id="GO:0016413">
    <property type="term" value="F:O-acetyltransferase activity"/>
    <property type="evidence" value="ECO:0007669"/>
    <property type="project" value="InterPro"/>
</dbReference>
<comment type="similarity">
    <text evidence="1">Belongs to the PC-esterase family. TBL subfamily.</text>
</comment>
<sequence>MARKTSRSCGLVLALLLVSVTTCASLTAACPKYMGIGNCGAQVQRCNLRTADYHEGTWTRRPADCEIANHAGLTKIAYNFTGTCYGDEFDCRPEAYSCFKRSIQVANWMESKYVVFNTGHHWWHLDPDFKQYEAMIRKVFEYMRDNFPTQHIFFRTSNMGHMAPEQFVQPLIGPYMPKRPNEWYRRWVQIQQEETLWATLAPQYQLENRFLVLNISFTDARADAHTNFRVTLSGDKHPDWLHYCTPGVPDWWNWLVYNALEQTVGT</sequence>
<accession>A0AAW1P4J7</accession>
<evidence type="ECO:0000313" key="4">
    <source>
        <dbReference type="EMBL" id="KAK9804636.1"/>
    </source>
</evidence>
<keyword evidence="2" id="KW-0732">Signal</keyword>
<dbReference type="InterPro" id="IPR029962">
    <property type="entry name" value="TBL"/>
</dbReference>
<name>A0AAW1P4J7_9CHLO</name>
<dbReference type="PANTHER" id="PTHR32285">
    <property type="entry name" value="PROTEIN TRICHOME BIREFRINGENCE-LIKE 9-RELATED"/>
    <property type="match status" value="1"/>
</dbReference>
<dbReference type="EMBL" id="JALJOQ010000048">
    <property type="protein sequence ID" value="KAK9804636.1"/>
    <property type="molecule type" value="Genomic_DNA"/>
</dbReference>
<feature type="domain" description="Trichome birefringence-like C-terminal" evidence="3">
    <location>
        <begin position="130"/>
        <end position="258"/>
    </location>
</feature>
<protein>
    <recommendedName>
        <fullName evidence="3">Trichome birefringence-like C-terminal domain-containing protein</fullName>
    </recommendedName>
</protein>
<evidence type="ECO:0000313" key="5">
    <source>
        <dbReference type="Proteomes" id="UP001465755"/>
    </source>
</evidence>
<gene>
    <name evidence="4" type="ORF">WJX73_002020</name>
</gene>
<feature type="signal peptide" evidence="2">
    <location>
        <begin position="1"/>
        <end position="23"/>
    </location>
</feature>
<comment type="caution">
    <text evidence="4">The sequence shown here is derived from an EMBL/GenBank/DDBJ whole genome shotgun (WGS) entry which is preliminary data.</text>
</comment>
<dbReference type="AlphaFoldDB" id="A0AAW1P4J7"/>
<evidence type="ECO:0000256" key="2">
    <source>
        <dbReference type="SAM" id="SignalP"/>
    </source>
</evidence>
<dbReference type="InterPro" id="IPR036237">
    <property type="entry name" value="Xyl_isomerase-like_sf"/>
</dbReference>
<evidence type="ECO:0000256" key="1">
    <source>
        <dbReference type="ARBA" id="ARBA00007727"/>
    </source>
</evidence>
<reference evidence="4 5" key="1">
    <citation type="journal article" date="2024" name="Nat. Commun.">
        <title>Phylogenomics reveals the evolutionary origins of lichenization in chlorophyte algae.</title>
        <authorList>
            <person name="Puginier C."/>
            <person name="Libourel C."/>
            <person name="Otte J."/>
            <person name="Skaloud P."/>
            <person name="Haon M."/>
            <person name="Grisel S."/>
            <person name="Petersen M."/>
            <person name="Berrin J.G."/>
            <person name="Delaux P.M."/>
            <person name="Dal Grande F."/>
            <person name="Keller J."/>
        </authorList>
    </citation>
    <scope>NUCLEOTIDE SEQUENCE [LARGE SCALE GENOMIC DNA]</scope>
    <source>
        <strain evidence="4 5">SAG 2036</strain>
    </source>
</reference>
<dbReference type="PANTHER" id="PTHR32285:SF48">
    <property type="entry name" value="PROTEIN TRICHOME BIREFRINGENCE-LIKE 19"/>
    <property type="match status" value="1"/>
</dbReference>